<dbReference type="EMBL" id="CP090171">
    <property type="protein sequence ID" value="UJO22010.1"/>
    <property type="molecule type" value="Genomic_DNA"/>
</dbReference>
<keyword evidence="1" id="KW-0521">NADP</keyword>
<evidence type="ECO:0000256" key="1">
    <source>
        <dbReference type="ARBA" id="ARBA00022857"/>
    </source>
</evidence>
<reference evidence="4" key="2">
    <citation type="journal article" date="2022" name="Microb. Genom.">
        <title>A chromosome-scale genome assembly of the tomato pathogen Cladosporium fulvum reveals a compartmentalized genome architecture and the presence of a dispensable chromosome.</title>
        <authorList>
            <person name="Zaccaron A.Z."/>
            <person name="Chen L.H."/>
            <person name="Samaras A."/>
            <person name="Stergiopoulos I."/>
        </authorList>
    </citation>
    <scope>NUCLEOTIDE SEQUENCE</scope>
    <source>
        <strain evidence="4">Race5_Kim</strain>
    </source>
</reference>
<dbReference type="OrthoDB" id="203908at2759"/>
<dbReference type="CDD" id="cd05276">
    <property type="entry name" value="p53_inducible_oxidoreductase"/>
    <property type="match status" value="1"/>
</dbReference>
<dbReference type="Pfam" id="PF08240">
    <property type="entry name" value="ADH_N"/>
    <property type="match status" value="1"/>
</dbReference>
<dbReference type="PANTHER" id="PTHR48106">
    <property type="entry name" value="QUINONE OXIDOREDUCTASE PIG3-RELATED"/>
    <property type="match status" value="1"/>
</dbReference>
<dbReference type="Gene3D" id="3.40.50.720">
    <property type="entry name" value="NAD(P)-binding Rossmann-like Domain"/>
    <property type="match status" value="1"/>
</dbReference>
<dbReference type="GeneID" id="71989609"/>
<organism evidence="4 5">
    <name type="scientific">Passalora fulva</name>
    <name type="common">Tomato leaf mold</name>
    <name type="synonym">Cladosporium fulvum</name>
    <dbReference type="NCBI Taxonomy" id="5499"/>
    <lineage>
        <taxon>Eukaryota</taxon>
        <taxon>Fungi</taxon>
        <taxon>Dikarya</taxon>
        <taxon>Ascomycota</taxon>
        <taxon>Pezizomycotina</taxon>
        <taxon>Dothideomycetes</taxon>
        <taxon>Dothideomycetidae</taxon>
        <taxon>Mycosphaerellales</taxon>
        <taxon>Mycosphaerellaceae</taxon>
        <taxon>Fulvia</taxon>
    </lineage>
</organism>
<dbReference type="PANTHER" id="PTHR48106:SF18">
    <property type="entry name" value="QUINONE OXIDOREDUCTASE PIG3"/>
    <property type="match status" value="1"/>
</dbReference>
<dbReference type="AlphaFoldDB" id="A0A9Q8PGJ1"/>
<accession>A0A9Q8PGJ1</accession>
<dbReference type="SUPFAM" id="SSF50129">
    <property type="entry name" value="GroES-like"/>
    <property type="match status" value="1"/>
</dbReference>
<dbReference type="InterPro" id="IPR020843">
    <property type="entry name" value="ER"/>
</dbReference>
<dbReference type="SUPFAM" id="SSF51735">
    <property type="entry name" value="NAD(P)-binding Rossmann-fold domains"/>
    <property type="match status" value="1"/>
</dbReference>
<evidence type="ECO:0000256" key="2">
    <source>
        <dbReference type="ARBA" id="ARBA00023002"/>
    </source>
</evidence>
<dbReference type="KEGG" id="ffu:CLAFUR5_09731"/>
<dbReference type="NCBIfam" id="TIGR02824">
    <property type="entry name" value="quinone_pig3"/>
    <property type="match status" value="1"/>
</dbReference>
<dbReference type="Pfam" id="PF13602">
    <property type="entry name" value="ADH_zinc_N_2"/>
    <property type="match status" value="1"/>
</dbReference>
<sequence>MFRALPRQTARARSISSQLLPRATMATMRAIDIKAGKGPLESLYMNDQTPRPKPTAAQALVKVKAFGLNRMDLLQREGKYPVPPQAPKTLGVEFSGTIEELASDSEQSFKKGDAVFGLAYGGAYAEYIAVSTHMLIHKPDELSWQEAAGIPETWITATQAMYLIGEFAEGKSILWHAGASSVSISGQQLSRVNKASKIFATARSDDKVQFCVKELGATAAYNTTTTKWDEEVLKATDGKGVDIIVDFIGPDTFAGNLNAAAKDGRIVNLATLGGMKLKDMDANFGDFVAKRLRYEGSSLRSRDEAYQGRLRDQLVEHALPMFKDGRLKCYVEKVYPWEQIQDAHRQMESNQTKGKLICTIS</sequence>
<dbReference type="InterPro" id="IPR011032">
    <property type="entry name" value="GroES-like_sf"/>
</dbReference>
<dbReference type="InterPro" id="IPR013154">
    <property type="entry name" value="ADH-like_N"/>
</dbReference>
<proteinExistence type="predicted"/>
<dbReference type="InterPro" id="IPR036291">
    <property type="entry name" value="NAD(P)-bd_dom_sf"/>
</dbReference>
<reference evidence="4" key="1">
    <citation type="submission" date="2021-12" db="EMBL/GenBank/DDBJ databases">
        <authorList>
            <person name="Zaccaron A."/>
            <person name="Stergiopoulos I."/>
        </authorList>
    </citation>
    <scope>NUCLEOTIDE SEQUENCE</scope>
    <source>
        <strain evidence="4">Race5_Kim</strain>
    </source>
</reference>
<gene>
    <name evidence="4" type="ORF">CLAFUR5_09731</name>
</gene>
<feature type="domain" description="Enoyl reductase (ER)" evidence="3">
    <location>
        <begin position="38"/>
        <end position="358"/>
    </location>
</feature>
<evidence type="ECO:0000313" key="5">
    <source>
        <dbReference type="Proteomes" id="UP000756132"/>
    </source>
</evidence>
<dbReference type="GO" id="GO:0016651">
    <property type="term" value="F:oxidoreductase activity, acting on NAD(P)H"/>
    <property type="evidence" value="ECO:0007669"/>
    <property type="project" value="TreeGrafter"/>
</dbReference>
<name>A0A9Q8PGJ1_PASFU</name>
<keyword evidence="2" id="KW-0560">Oxidoreductase</keyword>
<dbReference type="GO" id="GO:0070402">
    <property type="term" value="F:NADPH binding"/>
    <property type="evidence" value="ECO:0007669"/>
    <property type="project" value="TreeGrafter"/>
</dbReference>
<dbReference type="InterPro" id="IPR014189">
    <property type="entry name" value="Quinone_OxRdtase_PIG3"/>
</dbReference>
<dbReference type="RefSeq" id="XP_047766376.1">
    <property type="nucleotide sequence ID" value="XM_047908879.1"/>
</dbReference>
<evidence type="ECO:0000313" key="4">
    <source>
        <dbReference type="EMBL" id="UJO22010.1"/>
    </source>
</evidence>
<keyword evidence="5" id="KW-1185">Reference proteome</keyword>
<dbReference type="Proteomes" id="UP000756132">
    <property type="component" value="Chromosome 9"/>
</dbReference>
<dbReference type="Gene3D" id="3.90.180.10">
    <property type="entry name" value="Medium-chain alcohol dehydrogenases, catalytic domain"/>
    <property type="match status" value="1"/>
</dbReference>
<protein>
    <submittedName>
        <fullName evidence="4">Quinone oxidoreductase PIG3</fullName>
    </submittedName>
</protein>
<evidence type="ECO:0000259" key="3">
    <source>
        <dbReference type="SMART" id="SM00829"/>
    </source>
</evidence>
<dbReference type="SMART" id="SM00829">
    <property type="entry name" value="PKS_ER"/>
    <property type="match status" value="1"/>
</dbReference>